<organism evidence="1 2">
    <name type="scientific">Mucuna pruriens</name>
    <name type="common">Velvet bean</name>
    <name type="synonym">Dolichos pruriens</name>
    <dbReference type="NCBI Taxonomy" id="157652"/>
    <lineage>
        <taxon>Eukaryota</taxon>
        <taxon>Viridiplantae</taxon>
        <taxon>Streptophyta</taxon>
        <taxon>Embryophyta</taxon>
        <taxon>Tracheophyta</taxon>
        <taxon>Spermatophyta</taxon>
        <taxon>Magnoliopsida</taxon>
        <taxon>eudicotyledons</taxon>
        <taxon>Gunneridae</taxon>
        <taxon>Pentapetalae</taxon>
        <taxon>rosids</taxon>
        <taxon>fabids</taxon>
        <taxon>Fabales</taxon>
        <taxon>Fabaceae</taxon>
        <taxon>Papilionoideae</taxon>
        <taxon>50 kb inversion clade</taxon>
        <taxon>NPAAA clade</taxon>
        <taxon>indigoferoid/millettioid clade</taxon>
        <taxon>Phaseoleae</taxon>
        <taxon>Mucuna</taxon>
    </lineage>
</organism>
<comment type="caution">
    <text evidence="1">The sequence shown here is derived from an EMBL/GenBank/DDBJ whole genome shotgun (WGS) entry which is preliminary data.</text>
</comment>
<protein>
    <submittedName>
        <fullName evidence="1">Uncharacterized protein</fullName>
    </submittedName>
</protein>
<proteinExistence type="predicted"/>
<dbReference type="Proteomes" id="UP000257109">
    <property type="component" value="Unassembled WGS sequence"/>
</dbReference>
<gene>
    <name evidence="1" type="ORF">CR513_40255</name>
</gene>
<evidence type="ECO:0000313" key="1">
    <source>
        <dbReference type="EMBL" id="RDX79342.1"/>
    </source>
</evidence>
<keyword evidence="2" id="KW-1185">Reference proteome</keyword>
<sequence>MRYLTEDHSLYNKDVIDDLVEEYNYNNMTLLFEISDMFEGVERVTNTEMDAASPNQKLIESAYPSQNPSLIPFHHNHHPMN</sequence>
<dbReference type="EMBL" id="QJKJ01008570">
    <property type="protein sequence ID" value="RDX79342.1"/>
    <property type="molecule type" value="Genomic_DNA"/>
</dbReference>
<reference evidence="1" key="1">
    <citation type="submission" date="2018-05" db="EMBL/GenBank/DDBJ databases">
        <title>Draft genome of Mucuna pruriens seed.</title>
        <authorList>
            <person name="Nnadi N.E."/>
            <person name="Vos R."/>
            <person name="Hasami M.H."/>
            <person name="Devisetty U.K."/>
            <person name="Aguiy J.C."/>
        </authorList>
    </citation>
    <scope>NUCLEOTIDE SEQUENCE [LARGE SCALE GENOMIC DNA]</scope>
    <source>
        <strain evidence="1">JCA_2017</strain>
    </source>
</reference>
<dbReference type="AlphaFoldDB" id="A0A371FM76"/>
<name>A0A371FM76_MUCPR</name>
<accession>A0A371FM76</accession>
<evidence type="ECO:0000313" key="2">
    <source>
        <dbReference type="Proteomes" id="UP000257109"/>
    </source>
</evidence>
<feature type="non-terminal residue" evidence="1">
    <location>
        <position position="1"/>
    </location>
</feature>